<name>A0A9P0GWX7_DIABA</name>
<evidence type="ECO:0000256" key="2">
    <source>
        <dbReference type="SAM" id="MobiDB-lite"/>
    </source>
</evidence>
<keyword evidence="1" id="KW-0175">Coiled coil</keyword>
<accession>A0A9P0GWX7</accession>
<feature type="region of interest" description="Disordered" evidence="2">
    <location>
        <begin position="39"/>
        <end position="74"/>
    </location>
</feature>
<feature type="coiled-coil region" evidence="1">
    <location>
        <begin position="241"/>
        <end position="482"/>
    </location>
</feature>
<protein>
    <submittedName>
        <fullName evidence="3">Uncharacterized protein</fullName>
    </submittedName>
</protein>
<feature type="compositionally biased region" description="Polar residues" evidence="2">
    <location>
        <begin position="54"/>
        <end position="65"/>
    </location>
</feature>
<feature type="region of interest" description="Disordered" evidence="2">
    <location>
        <begin position="1511"/>
        <end position="1551"/>
    </location>
</feature>
<dbReference type="EMBL" id="OU898285">
    <property type="protein sequence ID" value="CAH1255951.1"/>
    <property type="molecule type" value="Genomic_DNA"/>
</dbReference>
<feature type="coiled-coil region" evidence="1">
    <location>
        <begin position="700"/>
        <end position="1117"/>
    </location>
</feature>
<reference evidence="3" key="1">
    <citation type="submission" date="2022-01" db="EMBL/GenBank/DDBJ databases">
        <authorList>
            <person name="King R."/>
        </authorList>
    </citation>
    <scope>NUCLEOTIDE SEQUENCE</scope>
</reference>
<feature type="coiled-coil region" evidence="1">
    <location>
        <begin position="527"/>
        <end position="568"/>
    </location>
</feature>
<feature type="compositionally biased region" description="Polar residues" evidence="2">
    <location>
        <begin position="1767"/>
        <end position="1788"/>
    </location>
</feature>
<dbReference type="Gene3D" id="1.10.287.1490">
    <property type="match status" value="1"/>
</dbReference>
<feature type="coiled-coil region" evidence="1">
    <location>
        <begin position="1142"/>
        <end position="1169"/>
    </location>
</feature>
<proteinExistence type="predicted"/>
<gene>
    <name evidence="3" type="ORF">DIABBA_LOCUS2344</name>
</gene>
<feature type="region of interest" description="Disordered" evidence="2">
    <location>
        <begin position="487"/>
        <end position="520"/>
    </location>
</feature>
<dbReference type="PANTHER" id="PTHR15742">
    <property type="entry name" value="GIRDIN"/>
    <property type="match status" value="1"/>
</dbReference>
<evidence type="ECO:0000313" key="4">
    <source>
        <dbReference type="Proteomes" id="UP001153709"/>
    </source>
</evidence>
<sequence>MHHAYPSVRGDPLCPLGFHPQVRWPTRCKRCFRDYKEHGGKKRESESNLHKDASTVSTPSLSWSTRDGETKNRSWMSSTNLSTIENSHNDSNSFNYPSSWISTPDLANMQDDAQPITTVSISLPKRKIKPLDTGQRTVSDSFSLQKEKPTSLFSKNDSLAARANKLKAIKESSPSTQRGNRIQIKEVKTISEEPTNHDVQFLIQVKTKQNVEPPQDNSDNDDAVSLAGTETTDTTLVDVQENEMREQLESLKKELETTKSKCDRLEREKSDILLRRLAAMETTTSKTSASEVLKLQQKCNEFQQQLEDYRDEKKSLSLKVRELESDLDNRPTAQEAQKVADDLRSKLLAAETLCEELMDENEDIKKELRDMEEQMDELQDNFREDQAVEYTSLKKDLDQTTKNCRILSFKLRKSERKAAQLEFEKAELDKKMKDISGSGSTVTQIEKIKQLEQELKVSNEVSVRLQKELDEAKTKISKVEDTKGLTNKKTPLLGSLTKNPSLDGKVSRESLTRGGSQDDPVQLLRDLQDSLEREADLREQLKFAEEEAQTLRKKVSRIEDDNESLVLQLKKMATRARTRKLSPTNLKLTPEPQEKSDISEEDDPTEIKLQLELSEQEASVLRHKVEELEGDNHRLKAKIKELQEKAPSKITTKRTLLTSEKVKENSLLNQKLKGDFKKFSQRTPKKISALTSKDQMKTMVSDLEKEIGEILQVLKTNENEKIKLEEEANSKVKKSVTELEELNKKLNLLVKERDEERLKCNKINVEKEELNKTVSKLRDSIEKAANEKSGLQSEVDKLIKDKLKLNNEKKSLDEEISKLQANLKSSAVRQSEITSLTQKANSLEQSLETKDKEIKKLKDDYNKVTSEIEKERGKLKALENDQVKWEEEKKKLNRKIETLTTKINGLESTIQQNDKLVKQLETNLEREKELVSKANRRGGELESKEINKLKEELENSNKSNKILEEKLNKTQLENKNGKLENEKKIKQMEIDLQNERKKLEVLKTNNEKEQRNRELELAALKEKIRKLELNTSSSPEITTLQKSIAELETTITKEVRKYDELTAKYEILEEEHVITKAKLVMEKETLESQYKNLKREMEQLENEIKTLRDAYSTKQDIWIKEKLDLESKLKARPTSGSGDSDRQRLKALLEEKQSEYDQIKKEYAAIHEQMDYMRKESDELRRKLDDYDKVNKIQRNINADSNAMEKEMKQLRVKLNSLEKSKKSDLAELKMRYESQINVVNGELQSLQNQVIRFKREKDTYKHMLETAQKTIGDLKQSPKLSREGPKNLNYDELEDSKSRVASLEEQISCMEDELSEARLECSRLKTELVSERSSFEVKLSEMHSKVNELEEEKVLSSGRTKIVGLRTRMELAWQKEREEQQRLLQETATLARDLRQTLFEVERERDKERLEAKRKQDQLKKTSDEDQDENKKKITELQCDLLELRDAHAKLRTTNEKLRRERERYEKEREEHRSMMYGKKRVDLEDDRKINALVEQMDTLKQLAPELFFSRENEAPYTPTPPRRTKSKSRESSPALERRETSMGPEEKQQQIQYIMQRLVHTTEDLRRLQRFSEDDAERERVRRSMGIRRATSTEHDTVIFRNKTPQIRKSSAFSQGSLKRKSISLEHTIQTEQNIWTNDNSMSSLNSLELHSDIETSKSRKDASLDSRLSSGSTQSELGDKKKKKGLIGKLKKLTKSRSIDDKDPDNFSPMRPLSSKTNSGESVEDPKGSKKDLKERITGIFKKAGSTSRSNSVERGIERKHETSSTQRPLVRNGSNGHITASSDTESSKSKSRRS</sequence>
<dbReference type="InterPro" id="IPR049885">
    <property type="entry name" value="MTCL1-3"/>
</dbReference>
<feature type="compositionally biased region" description="Basic and acidic residues" evidence="2">
    <location>
        <begin position="39"/>
        <end position="53"/>
    </location>
</feature>
<feature type="compositionally biased region" description="Basic and acidic residues" evidence="2">
    <location>
        <begin position="1658"/>
        <end position="1667"/>
    </location>
</feature>
<dbReference type="OrthoDB" id="10036174at2759"/>
<feature type="region of interest" description="Disordered" evidence="2">
    <location>
        <begin position="1407"/>
        <end position="1432"/>
    </location>
</feature>
<organism evidence="3 4">
    <name type="scientific">Diabrotica balteata</name>
    <name type="common">Banded cucumber beetle</name>
    <dbReference type="NCBI Taxonomy" id="107213"/>
    <lineage>
        <taxon>Eukaryota</taxon>
        <taxon>Metazoa</taxon>
        <taxon>Ecdysozoa</taxon>
        <taxon>Arthropoda</taxon>
        <taxon>Hexapoda</taxon>
        <taxon>Insecta</taxon>
        <taxon>Pterygota</taxon>
        <taxon>Neoptera</taxon>
        <taxon>Endopterygota</taxon>
        <taxon>Coleoptera</taxon>
        <taxon>Polyphaga</taxon>
        <taxon>Cucujiformia</taxon>
        <taxon>Chrysomeloidea</taxon>
        <taxon>Chrysomelidae</taxon>
        <taxon>Galerucinae</taxon>
        <taxon>Diabroticina</taxon>
        <taxon>Diabroticites</taxon>
        <taxon>Diabrotica</taxon>
    </lineage>
</organism>
<feature type="region of interest" description="Disordered" evidence="2">
    <location>
        <begin position="575"/>
        <end position="603"/>
    </location>
</feature>
<feature type="compositionally biased region" description="Polar residues" evidence="2">
    <location>
        <begin position="1669"/>
        <end position="1679"/>
    </location>
</feature>
<feature type="compositionally biased region" description="Basic and acidic residues" evidence="2">
    <location>
        <begin position="1727"/>
        <end position="1740"/>
    </location>
</feature>
<feature type="compositionally biased region" description="Basic and acidic residues" evidence="2">
    <location>
        <begin position="1529"/>
        <end position="1550"/>
    </location>
</feature>
<dbReference type="PANTHER" id="PTHR15742:SF5">
    <property type="entry name" value="GIRDIN"/>
    <property type="match status" value="1"/>
</dbReference>
<feature type="region of interest" description="Disordered" evidence="2">
    <location>
        <begin position="1658"/>
        <end position="1798"/>
    </location>
</feature>
<evidence type="ECO:0000313" key="3">
    <source>
        <dbReference type="EMBL" id="CAH1255951.1"/>
    </source>
</evidence>
<feature type="coiled-coil region" evidence="1">
    <location>
        <begin position="1294"/>
        <end position="1353"/>
    </location>
</feature>
<dbReference type="Proteomes" id="UP001153709">
    <property type="component" value="Chromosome 10"/>
</dbReference>
<feature type="compositionally biased region" description="Basic residues" evidence="2">
    <location>
        <begin position="1683"/>
        <end position="1698"/>
    </location>
</feature>
<feature type="coiled-coil region" evidence="1">
    <location>
        <begin position="1194"/>
        <end position="1264"/>
    </location>
</feature>
<evidence type="ECO:0000256" key="1">
    <source>
        <dbReference type="SAM" id="Coils"/>
    </source>
</evidence>
<feature type="coiled-coil region" evidence="1">
    <location>
        <begin position="611"/>
        <end position="645"/>
    </location>
</feature>
<keyword evidence="4" id="KW-1185">Reference proteome</keyword>